<comment type="caution">
    <text evidence="2">The sequence shown here is derived from an EMBL/GenBank/DDBJ whole genome shotgun (WGS) entry which is preliminary data.</text>
</comment>
<proteinExistence type="predicted"/>
<reference evidence="2" key="1">
    <citation type="submission" date="2022-07" db="EMBL/GenBank/DDBJ databases">
        <title>Chromosome-level genome of Muraenolepis orangiensis.</title>
        <authorList>
            <person name="Kim J."/>
        </authorList>
    </citation>
    <scope>NUCLEOTIDE SEQUENCE</scope>
    <source>
        <strain evidence="2">KU_S4_2022</strain>
        <tissue evidence="2">Muscle</tissue>
    </source>
</reference>
<evidence type="ECO:0000313" key="2">
    <source>
        <dbReference type="EMBL" id="KAJ3591655.1"/>
    </source>
</evidence>
<organism evidence="2 3">
    <name type="scientific">Muraenolepis orangiensis</name>
    <name type="common">Patagonian moray cod</name>
    <dbReference type="NCBI Taxonomy" id="630683"/>
    <lineage>
        <taxon>Eukaryota</taxon>
        <taxon>Metazoa</taxon>
        <taxon>Chordata</taxon>
        <taxon>Craniata</taxon>
        <taxon>Vertebrata</taxon>
        <taxon>Euteleostomi</taxon>
        <taxon>Actinopterygii</taxon>
        <taxon>Neopterygii</taxon>
        <taxon>Teleostei</taxon>
        <taxon>Neoteleostei</taxon>
        <taxon>Acanthomorphata</taxon>
        <taxon>Zeiogadaria</taxon>
        <taxon>Gadariae</taxon>
        <taxon>Gadiformes</taxon>
        <taxon>Muraenolepidoidei</taxon>
        <taxon>Muraenolepididae</taxon>
        <taxon>Muraenolepis</taxon>
    </lineage>
</organism>
<protein>
    <submittedName>
        <fullName evidence="2">Uncharacterized protein</fullName>
    </submittedName>
</protein>
<feature type="compositionally biased region" description="Polar residues" evidence="1">
    <location>
        <begin position="108"/>
        <end position="123"/>
    </location>
</feature>
<evidence type="ECO:0000256" key="1">
    <source>
        <dbReference type="SAM" id="MobiDB-lite"/>
    </source>
</evidence>
<gene>
    <name evidence="2" type="ORF">NHX12_006787</name>
</gene>
<accession>A0A9Q0IAZ0</accession>
<name>A0A9Q0IAZ0_9TELE</name>
<keyword evidence="3" id="KW-1185">Reference proteome</keyword>
<feature type="compositionally biased region" description="Basic residues" evidence="1">
    <location>
        <begin position="23"/>
        <end position="32"/>
    </location>
</feature>
<feature type="region of interest" description="Disordered" evidence="1">
    <location>
        <begin position="1"/>
        <end position="155"/>
    </location>
</feature>
<evidence type="ECO:0000313" key="3">
    <source>
        <dbReference type="Proteomes" id="UP001148018"/>
    </source>
</evidence>
<feature type="compositionally biased region" description="Polar residues" evidence="1">
    <location>
        <begin position="1"/>
        <end position="10"/>
    </location>
</feature>
<dbReference type="Proteomes" id="UP001148018">
    <property type="component" value="Unassembled WGS sequence"/>
</dbReference>
<feature type="compositionally biased region" description="Low complexity" evidence="1">
    <location>
        <begin position="129"/>
        <end position="144"/>
    </location>
</feature>
<dbReference type="EMBL" id="JANIIK010000113">
    <property type="protein sequence ID" value="KAJ3591655.1"/>
    <property type="molecule type" value="Genomic_DNA"/>
</dbReference>
<dbReference type="AlphaFoldDB" id="A0A9Q0IAZ0"/>
<sequence>MESSELSNGTHRGRLSEPFLKQSGKKHNHKAAIRAPTAYRPGEHLSSSSSPLVGTHSIHLPLASTTSSSNGPRPDADTPGPRRSPRTRRVQTLSSDRRVPDALLGPAGSQTLSSDRGSQTLSSDPRLATSLSNSSSSYSKTSKSQHGTVDTEAVN</sequence>